<accession>A0A2U3I7K1</accession>
<sequence length="116" mass="12347">MRIRSSPVIPSLVCAGIPLDGAQVGVVVRIVDSDASVYVNYLVQAPDGKQYCAQMDVRRRGNRDALLRLALESGRFVMVFGGINSYVKAAVVGAPGHTLCDGGDGTQTNHVRTDCL</sequence>
<evidence type="ECO:0000313" key="1">
    <source>
        <dbReference type="EMBL" id="SPB16178.1"/>
    </source>
</evidence>
<proteinExistence type="predicted"/>
<keyword evidence="2" id="KW-1185">Reference proteome</keyword>
<dbReference type="Proteomes" id="UP000238169">
    <property type="component" value="Unassembled WGS sequence"/>
</dbReference>
<organism evidence="1 2">
    <name type="scientific">Caballeronia novacaledonica</name>
    <dbReference type="NCBI Taxonomy" id="1544861"/>
    <lineage>
        <taxon>Bacteria</taxon>
        <taxon>Pseudomonadati</taxon>
        <taxon>Pseudomonadota</taxon>
        <taxon>Betaproteobacteria</taxon>
        <taxon>Burkholderiales</taxon>
        <taxon>Burkholderiaceae</taxon>
        <taxon>Caballeronia</taxon>
    </lineage>
</organism>
<name>A0A2U3I7K1_9BURK</name>
<evidence type="ECO:0000313" key="2">
    <source>
        <dbReference type="Proteomes" id="UP000238169"/>
    </source>
</evidence>
<dbReference type="OrthoDB" id="9132455at2"/>
<gene>
    <name evidence="1" type="ORF">NOV72_03378</name>
</gene>
<dbReference type="RefSeq" id="WP_106855777.1">
    <property type="nucleotide sequence ID" value="NZ_OGTP01000011.1"/>
</dbReference>
<reference evidence="2" key="1">
    <citation type="submission" date="2018-01" db="EMBL/GenBank/DDBJ databases">
        <authorList>
            <person name="Peeters C."/>
        </authorList>
    </citation>
    <scope>NUCLEOTIDE SEQUENCE [LARGE SCALE GENOMIC DNA]</scope>
</reference>
<dbReference type="EMBL" id="OGTP01000011">
    <property type="protein sequence ID" value="SPB16178.1"/>
    <property type="molecule type" value="Genomic_DNA"/>
</dbReference>
<protein>
    <submittedName>
        <fullName evidence="1">Uncharacterized protein</fullName>
    </submittedName>
</protein>
<dbReference type="AlphaFoldDB" id="A0A2U3I7K1"/>